<feature type="region of interest" description="Disordered" evidence="1">
    <location>
        <begin position="105"/>
        <end position="151"/>
    </location>
</feature>
<feature type="compositionally biased region" description="Low complexity" evidence="1">
    <location>
        <begin position="110"/>
        <end position="122"/>
    </location>
</feature>
<accession>A0A2I2EXV6</accession>
<evidence type="ECO:0000256" key="1">
    <source>
        <dbReference type="SAM" id="MobiDB-lite"/>
    </source>
</evidence>
<keyword evidence="3" id="KW-1185">Reference proteome</keyword>
<organism evidence="2 3">
    <name type="scientific">Aspergillus candidus</name>
    <dbReference type="NCBI Taxonomy" id="41067"/>
    <lineage>
        <taxon>Eukaryota</taxon>
        <taxon>Fungi</taxon>
        <taxon>Dikarya</taxon>
        <taxon>Ascomycota</taxon>
        <taxon>Pezizomycotina</taxon>
        <taxon>Eurotiomycetes</taxon>
        <taxon>Eurotiomycetidae</taxon>
        <taxon>Eurotiales</taxon>
        <taxon>Aspergillaceae</taxon>
        <taxon>Aspergillus</taxon>
        <taxon>Aspergillus subgen. Circumdati</taxon>
    </lineage>
</organism>
<dbReference type="EMBL" id="KZ559221">
    <property type="protein sequence ID" value="PLB33191.1"/>
    <property type="molecule type" value="Genomic_DNA"/>
</dbReference>
<name>A0A2I2EXV6_ASPCN</name>
<dbReference type="RefSeq" id="XP_024667203.1">
    <property type="nucleotide sequence ID" value="XM_024814654.1"/>
</dbReference>
<evidence type="ECO:0000313" key="3">
    <source>
        <dbReference type="Proteomes" id="UP000234585"/>
    </source>
</evidence>
<reference evidence="2 3" key="1">
    <citation type="submission" date="2017-12" db="EMBL/GenBank/DDBJ databases">
        <authorList>
            <consortium name="DOE Joint Genome Institute"/>
            <person name="Haridas S."/>
            <person name="Kjaerbolling I."/>
            <person name="Vesth T.C."/>
            <person name="Frisvad J.C."/>
            <person name="Nybo J.L."/>
            <person name="Theobald S."/>
            <person name="Kuo A."/>
            <person name="Bowyer P."/>
            <person name="Matsuda Y."/>
            <person name="Mondo S."/>
            <person name="Lyhne E.K."/>
            <person name="Kogle M.E."/>
            <person name="Clum A."/>
            <person name="Lipzen A."/>
            <person name="Salamov A."/>
            <person name="Ngan C.Y."/>
            <person name="Daum C."/>
            <person name="Chiniquy J."/>
            <person name="Barry K."/>
            <person name="LaButti K."/>
            <person name="Simmons B.A."/>
            <person name="Magnuson J.K."/>
            <person name="Mortensen U.H."/>
            <person name="Larsen T.O."/>
            <person name="Grigoriev I.V."/>
            <person name="Baker S.E."/>
            <person name="Andersen M.R."/>
            <person name="Nordberg H.P."/>
            <person name="Cantor M.N."/>
            <person name="Hua S.X."/>
        </authorList>
    </citation>
    <scope>NUCLEOTIDE SEQUENCE [LARGE SCALE GENOMIC DNA]</scope>
    <source>
        <strain evidence="2 3">CBS 102.13</strain>
    </source>
</reference>
<dbReference type="Proteomes" id="UP000234585">
    <property type="component" value="Unassembled WGS sequence"/>
</dbReference>
<sequence>MVFKRVTICELAQCHPTRTLFQERTTTSTGADPFLPLRVRIACSLTTVKHAVWASGMHHVRYRIKAPVHGLVSLSTFPLPVLDRREREGEIPIVSLVESVSAAEMEMGNSARPSGGAGSRASSFRDLRRTPPEGLRESRWSIEKHRGWPGR</sequence>
<gene>
    <name evidence="2" type="ORF">BDW47DRAFT_114437</name>
</gene>
<protein>
    <submittedName>
        <fullName evidence="2">Uncharacterized protein</fullName>
    </submittedName>
</protein>
<evidence type="ECO:0000313" key="2">
    <source>
        <dbReference type="EMBL" id="PLB33191.1"/>
    </source>
</evidence>
<dbReference type="OrthoDB" id="10545706at2759"/>
<dbReference type="GeneID" id="36521814"/>
<dbReference type="AlphaFoldDB" id="A0A2I2EXV6"/>
<feature type="compositionally biased region" description="Basic and acidic residues" evidence="1">
    <location>
        <begin position="123"/>
        <end position="151"/>
    </location>
</feature>
<proteinExistence type="predicted"/>